<keyword evidence="10 12" id="KW-0648">Protein biosynthesis</keyword>
<dbReference type="Pfam" id="PF09190">
    <property type="entry name" value="DALR_2"/>
    <property type="match status" value="1"/>
</dbReference>
<dbReference type="GO" id="GO:0008270">
    <property type="term" value="F:zinc ion binding"/>
    <property type="evidence" value="ECO:0007669"/>
    <property type="project" value="UniProtKB-UniRule"/>
</dbReference>
<feature type="short sequence motif" description="'KMSKS' region" evidence="12">
    <location>
        <begin position="269"/>
        <end position="273"/>
    </location>
</feature>
<keyword evidence="5 12" id="KW-0436">Ligase</keyword>
<accession>A0A7C5KI77</accession>
<evidence type="ECO:0000256" key="3">
    <source>
        <dbReference type="ARBA" id="ARBA00011245"/>
    </source>
</evidence>
<keyword evidence="11 12" id="KW-0030">Aminoacyl-tRNA synthetase</keyword>
<evidence type="ECO:0000259" key="14">
    <source>
        <dbReference type="Pfam" id="PF09190"/>
    </source>
</evidence>
<dbReference type="GO" id="GO:0006423">
    <property type="term" value="P:cysteinyl-tRNA aminoacylation"/>
    <property type="evidence" value="ECO:0007669"/>
    <property type="project" value="UniProtKB-UniRule"/>
</dbReference>
<sequence>MSDNKIYLYNTLTKRKEEFVPIQDGKIKMYVCGVTVYDYCHLGHGRSYVVWDVWKRFFLSQGYEVFHIQNFTDIDDKIIKRAKEEGADWKELTSRFIDAYFEDMDKLNVLRATLYPKATEYIDEMINIILVLMEKGYAYKAGDDIVFSIKKFKDYGKLSGKTIDDLIENYRVDSSPYKENPLDFVLWKASKPNEPFWDSPFGKGRPGWHIECSAMSLKHFGSPFDIHAGGQDLIFPHHENEIAQSEGYTGKKFVNYWLHNGFVTISGEKMSKSLGNFKTLRDIYQQYDPMVLRLFILSSHYRSPVVFSPENLASANEAWDKIKNVIDVCSSFGFIRRKKGVVPNNFVAALCDDLNTPLALSCLFEKIRYTNSVVSEYEKSPTFELEGIISNNISEILSMIEILGLQYNPVVLFYSREELSKEFEILSSYKENFKLFEEVNDENIFKLLSLREFFKKKKLYEDADKIREFFNKSGFLLEDLPRGIRVKKR</sequence>
<dbReference type="InterPro" id="IPR015273">
    <property type="entry name" value="Cys-tRNA-synt_Ia_DALR"/>
</dbReference>
<keyword evidence="8 12" id="KW-0862">Zinc</keyword>
<evidence type="ECO:0000256" key="9">
    <source>
        <dbReference type="ARBA" id="ARBA00022840"/>
    </source>
</evidence>
<evidence type="ECO:0000313" key="15">
    <source>
        <dbReference type="EMBL" id="HHI66395.1"/>
    </source>
</evidence>
<comment type="subcellular location">
    <subcellularLocation>
        <location evidence="1 12">Cytoplasm</location>
    </subcellularLocation>
</comment>
<evidence type="ECO:0000256" key="1">
    <source>
        <dbReference type="ARBA" id="ARBA00004496"/>
    </source>
</evidence>
<evidence type="ECO:0000256" key="10">
    <source>
        <dbReference type="ARBA" id="ARBA00022917"/>
    </source>
</evidence>
<feature type="binding site" evidence="12">
    <location>
        <position position="241"/>
    </location>
    <ligand>
        <name>Zn(2+)</name>
        <dbReference type="ChEBI" id="CHEBI:29105"/>
    </ligand>
</feature>
<dbReference type="HAMAP" id="MF_00041">
    <property type="entry name" value="Cys_tRNA_synth"/>
    <property type="match status" value="1"/>
</dbReference>
<dbReference type="Gene3D" id="3.40.50.620">
    <property type="entry name" value="HUPs"/>
    <property type="match status" value="1"/>
</dbReference>
<feature type="binding site" evidence="12">
    <location>
        <position position="237"/>
    </location>
    <ligand>
        <name>Zn(2+)</name>
        <dbReference type="ChEBI" id="CHEBI:29105"/>
    </ligand>
</feature>
<comment type="cofactor">
    <cofactor evidence="12">
        <name>Zn(2+)</name>
        <dbReference type="ChEBI" id="CHEBI:29105"/>
    </cofactor>
    <text evidence="12">Binds 1 zinc ion per subunit.</text>
</comment>
<dbReference type="PANTHER" id="PTHR10890:SF3">
    <property type="entry name" value="CYSTEINE--TRNA LIGASE, CYTOPLASMIC"/>
    <property type="match status" value="1"/>
</dbReference>
<dbReference type="GO" id="GO:0004817">
    <property type="term" value="F:cysteine-tRNA ligase activity"/>
    <property type="evidence" value="ECO:0007669"/>
    <property type="project" value="UniProtKB-UniRule"/>
</dbReference>
<dbReference type="SUPFAM" id="SSF52374">
    <property type="entry name" value="Nucleotidylyl transferase"/>
    <property type="match status" value="1"/>
</dbReference>
<evidence type="ECO:0000256" key="2">
    <source>
        <dbReference type="ARBA" id="ARBA00005594"/>
    </source>
</evidence>
<dbReference type="InterPro" id="IPR015803">
    <property type="entry name" value="Cys-tRNA-ligase"/>
</dbReference>
<evidence type="ECO:0000256" key="6">
    <source>
        <dbReference type="ARBA" id="ARBA00022723"/>
    </source>
</evidence>
<comment type="catalytic activity">
    <reaction evidence="12">
        <text>tRNA(Cys) + L-cysteine + ATP = L-cysteinyl-tRNA(Cys) + AMP + diphosphate</text>
        <dbReference type="Rhea" id="RHEA:17773"/>
        <dbReference type="Rhea" id="RHEA-COMP:9661"/>
        <dbReference type="Rhea" id="RHEA-COMP:9679"/>
        <dbReference type="ChEBI" id="CHEBI:30616"/>
        <dbReference type="ChEBI" id="CHEBI:33019"/>
        <dbReference type="ChEBI" id="CHEBI:35235"/>
        <dbReference type="ChEBI" id="CHEBI:78442"/>
        <dbReference type="ChEBI" id="CHEBI:78517"/>
        <dbReference type="ChEBI" id="CHEBI:456215"/>
        <dbReference type="EC" id="6.1.1.16"/>
    </reaction>
</comment>
<keyword evidence="6 12" id="KW-0479">Metal-binding</keyword>
<reference evidence="15" key="1">
    <citation type="journal article" date="2020" name="mSystems">
        <title>Genome- and Community-Level Interaction Insights into Carbon Utilization and Element Cycling Functions of Hydrothermarchaeota in Hydrothermal Sediment.</title>
        <authorList>
            <person name="Zhou Z."/>
            <person name="Liu Y."/>
            <person name="Xu W."/>
            <person name="Pan J."/>
            <person name="Luo Z.H."/>
            <person name="Li M."/>
        </authorList>
    </citation>
    <scope>NUCLEOTIDE SEQUENCE [LARGE SCALE GENOMIC DNA]</scope>
    <source>
        <strain evidence="15">SpSt-1019</strain>
    </source>
</reference>
<keyword evidence="4 12" id="KW-0963">Cytoplasm</keyword>
<dbReference type="InterPro" id="IPR014729">
    <property type="entry name" value="Rossmann-like_a/b/a_fold"/>
</dbReference>
<evidence type="ECO:0000259" key="13">
    <source>
        <dbReference type="Pfam" id="PF01406"/>
    </source>
</evidence>
<feature type="binding site" evidence="12">
    <location>
        <position position="32"/>
    </location>
    <ligand>
        <name>Zn(2+)</name>
        <dbReference type="ChEBI" id="CHEBI:29105"/>
    </ligand>
</feature>
<comment type="similarity">
    <text evidence="2 12">Belongs to the class-I aminoacyl-tRNA synthetase family.</text>
</comment>
<feature type="short sequence motif" description="'HIGH' region" evidence="12">
    <location>
        <begin position="34"/>
        <end position="44"/>
    </location>
</feature>
<dbReference type="PRINTS" id="PR00983">
    <property type="entry name" value="TRNASYNTHCYS"/>
</dbReference>
<dbReference type="CDD" id="cd00672">
    <property type="entry name" value="CysRS_core"/>
    <property type="match status" value="1"/>
</dbReference>
<dbReference type="Pfam" id="PF01406">
    <property type="entry name" value="tRNA-synt_1e"/>
    <property type="match status" value="1"/>
</dbReference>
<keyword evidence="9 12" id="KW-0067">ATP-binding</keyword>
<dbReference type="EMBL" id="DRUY01000255">
    <property type="protein sequence ID" value="HHI66395.1"/>
    <property type="molecule type" value="Genomic_DNA"/>
</dbReference>
<dbReference type="GO" id="GO:0005524">
    <property type="term" value="F:ATP binding"/>
    <property type="evidence" value="ECO:0007669"/>
    <property type="project" value="UniProtKB-UniRule"/>
</dbReference>
<dbReference type="Gene3D" id="1.20.120.1910">
    <property type="entry name" value="Cysteine-tRNA ligase, C-terminal anti-codon recognition domain"/>
    <property type="match status" value="1"/>
</dbReference>
<proteinExistence type="inferred from homology"/>
<evidence type="ECO:0000256" key="7">
    <source>
        <dbReference type="ARBA" id="ARBA00022741"/>
    </source>
</evidence>
<evidence type="ECO:0000256" key="11">
    <source>
        <dbReference type="ARBA" id="ARBA00023146"/>
    </source>
</evidence>
<feature type="domain" description="tRNA synthetases class I catalytic" evidence="13">
    <location>
        <begin position="19"/>
        <end position="316"/>
    </location>
</feature>
<evidence type="ECO:0000256" key="12">
    <source>
        <dbReference type="HAMAP-Rule" id="MF_00041"/>
    </source>
</evidence>
<dbReference type="NCBIfam" id="TIGR00435">
    <property type="entry name" value="cysS"/>
    <property type="match status" value="1"/>
</dbReference>
<organism evidence="15">
    <name type="scientific">Thermodesulfobium narugense</name>
    <dbReference type="NCBI Taxonomy" id="184064"/>
    <lineage>
        <taxon>Bacteria</taxon>
        <taxon>Pseudomonadati</taxon>
        <taxon>Thermodesulfobiota</taxon>
        <taxon>Thermodesulfobiia</taxon>
        <taxon>Thermodesulfobiales</taxon>
        <taxon>Thermodesulfobiaceae</taxon>
        <taxon>Thermodesulfobium</taxon>
    </lineage>
</organism>
<feature type="binding site" evidence="12">
    <location>
        <position position="272"/>
    </location>
    <ligand>
        <name>ATP</name>
        <dbReference type="ChEBI" id="CHEBI:30616"/>
    </ligand>
</feature>
<name>A0A7C5KI77_9BACT</name>
<comment type="caution">
    <text evidence="15">The sequence shown here is derived from an EMBL/GenBank/DDBJ whole genome shotgun (WGS) entry which is preliminary data.</text>
</comment>
<evidence type="ECO:0000256" key="4">
    <source>
        <dbReference type="ARBA" id="ARBA00022490"/>
    </source>
</evidence>
<dbReference type="InterPro" id="IPR024909">
    <property type="entry name" value="Cys-tRNA/MSH_ligase"/>
</dbReference>
<protein>
    <recommendedName>
        <fullName evidence="12">Cysteine--tRNA ligase</fullName>
        <ecNumber evidence="12">6.1.1.16</ecNumber>
    </recommendedName>
    <alternativeName>
        <fullName evidence="12">Cysteinyl-tRNA synthetase</fullName>
        <shortName evidence="12">CysRS</shortName>
    </alternativeName>
</protein>
<feature type="domain" description="Cysteinyl-tRNA synthetase class Ia DALR" evidence="14">
    <location>
        <begin position="345"/>
        <end position="404"/>
    </location>
</feature>
<keyword evidence="7 12" id="KW-0547">Nucleotide-binding</keyword>
<dbReference type="FunFam" id="3.40.50.620:FF:000009">
    <property type="entry name" value="Cysteine--tRNA ligase"/>
    <property type="match status" value="1"/>
</dbReference>
<dbReference type="AlphaFoldDB" id="A0A7C5KI77"/>
<dbReference type="InterPro" id="IPR032678">
    <property type="entry name" value="tRNA-synt_1_cat_dom"/>
</dbReference>
<evidence type="ECO:0000256" key="8">
    <source>
        <dbReference type="ARBA" id="ARBA00022833"/>
    </source>
</evidence>
<dbReference type="PANTHER" id="PTHR10890">
    <property type="entry name" value="CYSTEINYL-TRNA SYNTHETASE"/>
    <property type="match status" value="1"/>
</dbReference>
<evidence type="ECO:0000256" key="5">
    <source>
        <dbReference type="ARBA" id="ARBA00022598"/>
    </source>
</evidence>
<dbReference type="SUPFAM" id="SSF47323">
    <property type="entry name" value="Anticodon-binding domain of a subclass of class I aminoacyl-tRNA synthetases"/>
    <property type="match status" value="1"/>
</dbReference>
<comment type="subunit">
    <text evidence="3 12">Monomer.</text>
</comment>
<dbReference type="EC" id="6.1.1.16" evidence="12"/>
<feature type="binding site" evidence="12">
    <location>
        <position position="212"/>
    </location>
    <ligand>
        <name>Zn(2+)</name>
        <dbReference type="ChEBI" id="CHEBI:29105"/>
    </ligand>
</feature>
<dbReference type="InterPro" id="IPR009080">
    <property type="entry name" value="tRNAsynth_Ia_anticodon-bd"/>
</dbReference>
<dbReference type="GO" id="GO:0005737">
    <property type="term" value="C:cytoplasm"/>
    <property type="evidence" value="ECO:0007669"/>
    <property type="project" value="UniProtKB-SubCell"/>
</dbReference>
<gene>
    <name evidence="12" type="primary">cysS</name>
    <name evidence="15" type="ORF">ENL70_07615</name>
</gene>